<evidence type="ECO:0000313" key="1">
    <source>
        <dbReference type="EMBL" id="SAM00095.1"/>
    </source>
</evidence>
<dbReference type="AlphaFoldDB" id="A0A168N9J7"/>
<organism evidence="1">
    <name type="scientific">Absidia glauca</name>
    <name type="common">Pin mould</name>
    <dbReference type="NCBI Taxonomy" id="4829"/>
    <lineage>
        <taxon>Eukaryota</taxon>
        <taxon>Fungi</taxon>
        <taxon>Fungi incertae sedis</taxon>
        <taxon>Mucoromycota</taxon>
        <taxon>Mucoromycotina</taxon>
        <taxon>Mucoromycetes</taxon>
        <taxon>Mucorales</taxon>
        <taxon>Cunninghamellaceae</taxon>
        <taxon>Absidia</taxon>
    </lineage>
</organism>
<dbReference type="InParanoid" id="A0A168N9J7"/>
<sequence>MDGRGDEAINVEGNLRVEEEVDKAENAWWWKAKVKEHGGEILGVHPIVGFFLIQHESKSSRVRHLGIVHDTFD</sequence>
<reference evidence="1" key="1">
    <citation type="submission" date="2016-04" db="EMBL/GenBank/DDBJ databases">
        <authorList>
            <person name="Evans L.H."/>
            <person name="Alamgir A."/>
            <person name="Owens N."/>
            <person name="Weber N.D."/>
            <person name="Virtaneva K."/>
            <person name="Barbian K."/>
            <person name="Babar A."/>
            <person name="Rosenke K."/>
        </authorList>
    </citation>
    <scope>NUCLEOTIDE SEQUENCE [LARGE SCALE GENOMIC DNA]</scope>
    <source>
        <strain evidence="1">CBS 101.48</strain>
    </source>
</reference>
<accession>A0A168N9J7</accession>
<gene>
    <name evidence="1" type="primary">ABSGL_05770.1 scaffold 7482</name>
</gene>
<protein>
    <submittedName>
        <fullName evidence="1">Uncharacterized protein</fullName>
    </submittedName>
</protein>
<name>A0A168N9J7_ABSGL</name>
<keyword evidence="2" id="KW-1185">Reference proteome</keyword>
<dbReference type="Proteomes" id="UP000078561">
    <property type="component" value="Unassembled WGS sequence"/>
</dbReference>
<evidence type="ECO:0000313" key="2">
    <source>
        <dbReference type="Proteomes" id="UP000078561"/>
    </source>
</evidence>
<proteinExistence type="predicted"/>
<dbReference type="EMBL" id="LT553140">
    <property type="protein sequence ID" value="SAM00095.1"/>
    <property type="molecule type" value="Genomic_DNA"/>
</dbReference>